<dbReference type="Proteomes" id="UP000054248">
    <property type="component" value="Unassembled WGS sequence"/>
</dbReference>
<evidence type="ECO:0000313" key="1">
    <source>
        <dbReference type="EMBL" id="KIO23600.1"/>
    </source>
</evidence>
<proteinExistence type="predicted"/>
<dbReference type="EMBL" id="KN823081">
    <property type="protein sequence ID" value="KIO23600.1"/>
    <property type="molecule type" value="Genomic_DNA"/>
</dbReference>
<name>A0A0C3Q426_9AGAM</name>
<sequence length="342" mass="37964">MASAEETPNANIVFRGIDGNECEAFIAAIRDRAFAQGMDEGDYWMLRYATSRLRGKAMRWHAKLEPSLRKDWDLFLQALFEEYPLVEDRDRGGIATPAWTSTTFSPASSTITLPGNGHLSTTAQPAGAEVVPHRIAQSLRSLPLRSELVPSPPVYDPSLSGFQMGRLRVLYEEGGQRFHYVSASSKRATSNILEALIVTFIPSSEPHQLGCFNCGDPKLCINLYPPNLSELHRLVGDSCSDKPVSVSSLRYQCISNIWNILHDGTLNVTLPELVLDPNFKAYYEGEKGYIPSEYYSTTLVYVDITGVSISFAKDSDNSRPLRATSTFSELPIVCARIVFEPL</sequence>
<dbReference type="HOGENOM" id="CLU_051902_0_0_1"/>
<accession>A0A0C3Q426</accession>
<dbReference type="AlphaFoldDB" id="A0A0C3Q426"/>
<reference evidence="1 2" key="1">
    <citation type="submission" date="2014-04" db="EMBL/GenBank/DDBJ databases">
        <authorList>
            <consortium name="DOE Joint Genome Institute"/>
            <person name="Kuo A."/>
            <person name="Girlanda M."/>
            <person name="Perotto S."/>
            <person name="Kohler A."/>
            <person name="Nagy L.G."/>
            <person name="Floudas D."/>
            <person name="Copeland A."/>
            <person name="Barry K.W."/>
            <person name="Cichocki N."/>
            <person name="Veneault-Fourrey C."/>
            <person name="LaButti K."/>
            <person name="Lindquist E.A."/>
            <person name="Lipzen A."/>
            <person name="Lundell T."/>
            <person name="Morin E."/>
            <person name="Murat C."/>
            <person name="Sun H."/>
            <person name="Tunlid A."/>
            <person name="Henrissat B."/>
            <person name="Grigoriev I.V."/>
            <person name="Hibbett D.S."/>
            <person name="Martin F."/>
            <person name="Nordberg H.P."/>
            <person name="Cantor M.N."/>
            <person name="Hua S.X."/>
        </authorList>
    </citation>
    <scope>NUCLEOTIDE SEQUENCE [LARGE SCALE GENOMIC DNA]</scope>
    <source>
        <strain evidence="1 2">MUT 4182</strain>
    </source>
</reference>
<protein>
    <submittedName>
        <fullName evidence="1">Uncharacterized protein</fullName>
    </submittedName>
</protein>
<organism evidence="1 2">
    <name type="scientific">Tulasnella calospora MUT 4182</name>
    <dbReference type="NCBI Taxonomy" id="1051891"/>
    <lineage>
        <taxon>Eukaryota</taxon>
        <taxon>Fungi</taxon>
        <taxon>Dikarya</taxon>
        <taxon>Basidiomycota</taxon>
        <taxon>Agaricomycotina</taxon>
        <taxon>Agaricomycetes</taxon>
        <taxon>Cantharellales</taxon>
        <taxon>Tulasnellaceae</taxon>
        <taxon>Tulasnella</taxon>
    </lineage>
</organism>
<dbReference type="OrthoDB" id="3223231at2759"/>
<evidence type="ECO:0000313" key="2">
    <source>
        <dbReference type="Proteomes" id="UP000054248"/>
    </source>
</evidence>
<keyword evidence="2" id="KW-1185">Reference proteome</keyword>
<reference evidence="2" key="2">
    <citation type="submission" date="2015-01" db="EMBL/GenBank/DDBJ databases">
        <title>Evolutionary Origins and Diversification of the Mycorrhizal Mutualists.</title>
        <authorList>
            <consortium name="DOE Joint Genome Institute"/>
            <consortium name="Mycorrhizal Genomics Consortium"/>
            <person name="Kohler A."/>
            <person name="Kuo A."/>
            <person name="Nagy L.G."/>
            <person name="Floudas D."/>
            <person name="Copeland A."/>
            <person name="Barry K.W."/>
            <person name="Cichocki N."/>
            <person name="Veneault-Fourrey C."/>
            <person name="LaButti K."/>
            <person name="Lindquist E.A."/>
            <person name="Lipzen A."/>
            <person name="Lundell T."/>
            <person name="Morin E."/>
            <person name="Murat C."/>
            <person name="Riley R."/>
            <person name="Ohm R."/>
            <person name="Sun H."/>
            <person name="Tunlid A."/>
            <person name="Henrissat B."/>
            <person name="Grigoriev I.V."/>
            <person name="Hibbett D.S."/>
            <person name="Martin F."/>
        </authorList>
    </citation>
    <scope>NUCLEOTIDE SEQUENCE [LARGE SCALE GENOMIC DNA]</scope>
    <source>
        <strain evidence="2">MUT 4182</strain>
    </source>
</reference>
<gene>
    <name evidence="1" type="ORF">M407DRAFT_26972</name>
</gene>